<reference evidence="2 3" key="1">
    <citation type="submission" date="2018-01" db="EMBL/GenBank/DDBJ databases">
        <title>Complete genome sequence of Flavivirga eckloniae ECD14 isolated from seaweed Ecklonia cava.</title>
        <authorList>
            <person name="Lee J.H."/>
            <person name="Baik K.S."/>
            <person name="Seong C.N."/>
        </authorList>
    </citation>
    <scope>NUCLEOTIDE SEQUENCE [LARGE SCALE GENOMIC DNA]</scope>
    <source>
        <strain evidence="2 3">ECD14</strain>
    </source>
</reference>
<sequence length="227" mass="26331">MKYYISTLIIILTISLSHAQTSPEDKLGAWYTYFGNHRLSNKISIVAGGQIWAYEPATNLNLFLAKLGLNYHINNKLKVELGYSFLDIDKSIVPKAGSHVFENRLSGQIAYNHKLNKLPIDHRLRIEHRMFNLPNGHSDKRRLRYRLGTKIKLNKLLFIRINNEVLSTIEDDFSTANRFYTALGIKLTKSSNLQLGYLNRHLFRKDINLHRLQVGLFIKTDHRKKEG</sequence>
<name>A0A2K9PLK8_9FLAO</name>
<protein>
    <recommendedName>
        <fullName evidence="4">DUF2490 domain-containing protein</fullName>
    </recommendedName>
</protein>
<evidence type="ECO:0008006" key="4">
    <source>
        <dbReference type="Google" id="ProtNLM"/>
    </source>
</evidence>
<keyword evidence="3" id="KW-1185">Reference proteome</keyword>
<proteinExistence type="predicted"/>
<feature type="chain" id="PRO_5014713890" description="DUF2490 domain-containing protein" evidence="1">
    <location>
        <begin position="20"/>
        <end position="227"/>
    </location>
</feature>
<evidence type="ECO:0000313" key="2">
    <source>
        <dbReference type="EMBL" id="AUP77959.1"/>
    </source>
</evidence>
<dbReference type="Proteomes" id="UP000235826">
    <property type="component" value="Chromosome"/>
</dbReference>
<dbReference type="OrthoDB" id="1118734at2"/>
<organism evidence="2 3">
    <name type="scientific">Flavivirga eckloniae</name>
    <dbReference type="NCBI Taxonomy" id="1803846"/>
    <lineage>
        <taxon>Bacteria</taxon>
        <taxon>Pseudomonadati</taxon>
        <taxon>Bacteroidota</taxon>
        <taxon>Flavobacteriia</taxon>
        <taxon>Flavobacteriales</taxon>
        <taxon>Flavobacteriaceae</taxon>
        <taxon>Flavivirga</taxon>
    </lineage>
</organism>
<dbReference type="KEGG" id="fek:C1H87_04225"/>
<keyword evidence="1" id="KW-0732">Signal</keyword>
<evidence type="ECO:0000313" key="3">
    <source>
        <dbReference type="Proteomes" id="UP000235826"/>
    </source>
</evidence>
<dbReference type="Pfam" id="PF10677">
    <property type="entry name" value="DUF2490"/>
    <property type="match status" value="1"/>
</dbReference>
<dbReference type="EMBL" id="CP025791">
    <property type="protein sequence ID" value="AUP77959.1"/>
    <property type="molecule type" value="Genomic_DNA"/>
</dbReference>
<dbReference type="RefSeq" id="WP_102754618.1">
    <property type="nucleotide sequence ID" value="NZ_CP025791.1"/>
</dbReference>
<feature type="signal peptide" evidence="1">
    <location>
        <begin position="1"/>
        <end position="19"/>
    </location>
</feature>
<gene>
    <name evidence="2" type="ORF">C1H87_04225</name>
</gene>
<evidence type="ECO:0000256" key="1">
    <source>
        <dbReference type="SAM" id="SignalP"/>
    </source>
</evidence>
<dbReference type="InterPro" id="IPR019619">
    <property type="entry name" value="DUF2490"/>
</dbReference>
<dbReference type="AlphaFoldDB" id="A0A2K9PLK8"/>
<accession>A0A2K9PLK8</accession>